<proteinExistence type="predicted"/>
<dbReference type="InterPro" id="IPR036249">
    <property type="entry name" value="Thioredoxin-like_sf"/>
</dbReference>
<dbReference type="EMBL" id="FTOU01000001">
    <property type="protein sequence ID" value="SIS49861.1"/>
    <property type="molecule type" value="Genomic_DNA"/>
</dbReference>
<dbReference type="PANTHER" id="PTHR44051">
    <property type="entry name" value="GLUTATHIONE S-TRANSFERASE-RELATED"/>
    <property type="match status" value="1"/>
</dbReference>
<dbReference type="Pfam" id="PF00043">
    <property type="entry name" value="GST_C"/>
    <property type="match status" value="1"/>
</dbReference>
<dbReference type="EMBL" id="CP067140">
    <property type="protein sequence ID" value="WCR03221.1"/>
    <property type="molecule type" value="Genomic_DNA"/>
</dbReference>
<gene>
    <name evidence="4" type="ORF">JHX88_00050</name>
    <name evidence="3" type="ORF">SAMN05421772_10177</name>
</gene>
<dbReference type="SUPFAM" id="SSF47616">
    <property type="entry name" value="GST C-terminal domain-like"/>
    <property type="match status" value="1"/>
</dbReference>
<protein>
    <submittedName>
        <fullName evidence="3">Glutathione S-transferase</fullName>
    </submittedName>
</protein>
<dbReference type="InterPro" id="IPR004045">
    <property type="entry name" value="Glutathione_S-Trfase_N"/>
</dbReference>
<reference evidence="4 6" key="2">
    <citation type="submission" date="2021-01" db="EMBL/GenBank/DDBJ databases">
        <title>Biogeographic distribution of Paracoccus.</title>
        <authorList>
            <person name="Hollensteiner J."/>
            <person name="Leineberger J."/>
            <person name="Brinkhoff T."/>
            <person name="Daniel R."/>
        </authorList>
    </citation>
    <scope>NUCLEOTIDE SEQUENCE [LARGE SCALE GENOMIC DNA]</scope>
    <source>
        <strain evidence="4 6">DSM 18447</strain>
    </source>
</reference>
<dbReference type="Proteomes" id="UP001215549">
    <property type="component" value="Chromosome"/>
</dbReference>
<dbReference type="Gene3D" id="3.40.30.10">
    <property type="entry name" value="Glutaredoxin"/>
    <property type="match status" value="1"/>
</dbReference>
<name>A0AA46A3S4_9RHOB</name>
<dbReference type="AlphaFoldDB" id="A0AA46A3S4"/>
<keyword evidence="6" id="KW-1185">Reference proteome</keyword>
<dbReference type="InterPro" id="IPR010987">
    <property type="entry name" value="Glutathione-S-Trfase_C-like"/>
</dbReference>
<accession>A0AA46A3S4</accession>
<dbReference type="PROSITE" id="PS50405">
    <property type="entry name" value="GST_CTER"/>
    <property type="match status" value="1"/>
</dbReference>
<organism evidence="3 5">
    <name type="scientific">Paracoccus saliphilus</name>
    <dbReference type="NCBI Taxonomy" id="405559"/>
    <lineage>
        <taxon>Bacteria</taxon>
        <taxon>Pseudomonadati</taxon>
        <taxon>Pseudomonadota</taxon>
        <taxon>Alphaproteobacteria</taxon>
        <taxon>Rhodobacterales</taxon>
        <taxon>Paracoccaceae</taxon>
        <taxon>Paracoccus</taxon>
    </lineage>
</organism>
<dbReference type="PROSITE" id="PS50404">
    <property type="entry name" value="GST_NTER"/>
    <property type="match status" value="1"/>
</dbReference>
<dbReference type="Gene3D" id="1.20.1050.10">
    <property type="match status" value="1"/>
</dbReference>
<evidence type="ECO:0000313" key="4">
    <source>
        <dbReference type="EMBL" id="WCR03221.1"/>
    </source>
</evidence>
<evidence type="ECO:0000259" key="2">
    <source>
        <dbReference type="PROSITE" id="PS50405"/>
    </source>
</evidence>
<dbReference type="InterPro" id="IPR004046">
    <property type="entry name" value="GST_C"/>
</dbReference>
<dbReference type="CDD" id="cd03207">
    <property type="entry name" value="GST_C_8"/>
    <property type="match status" value="1"/>
</dbReference>
<evidence type="ECO:0000313" key="3">
    <source>
        <dbReference type="EMBL" id="SIS49861.1"/>
    </source>
</evidence>
<evidence type="ECO:0000313" key="6">
    <source>
        <dbReference type="Proteomes" id="UP001215549"/>
    </source>
</evidence>
<dbReference type="SUPFAM" id="SSF52833">
    <property type="entry name" value="Thioredoxin-like"/>
    <property type="match status" value="1"/>
</dbReference>
<dbReference type="InterPro" id="IPR036282">
    <property type="entry name" value="Glutathione-S-Trfase_C_sf"/>
</dbReference>
<feature type="domain" description="GST N-terminal" evidence="1">
    <location>
        <begin position="1"/>
        <end position="83"/>
    </location>
</feature>
<reference evidence="3 5" key="1">
    <citation type="submission" date="2017-01" db="EMBL/GenBank/DDBJ databases">
        <authorList>
            <person name="Varghese N."/>
            <person name="Submissions S."/>
        </authorList>
    </citation>
    <scope>NUCLEOTIDE SEQUENCE [LARGE SCALE GENOMIC DNA]</scope>
    <source>
        <strain evidence="3 5">DSM 18447</strain>
    </source>
</reference>
<sequence>MPTLYHAPNSRSTSIVQLVEEMGLTDQIDIVTVTIARQDGSGGRDPQNPHPEGKVPYLVNEKDHIRERGAIITYLTDMFPESGLGRSAGDPQRGEYLTWLFYYQGVIEPVAILHFAQLSHPAIEASLRDYDTMLTRLDEVLVKQPYLLGESFSAVDLLCSGPFAWFGDQMPSTPAIDAWVARCQDREAARRVQAKDNS</sequence>
<evidence type="ECO:0000259" key="1">
    <source>
        <dbReference type="PROSITE" id="PS50404"/>
    </source>
</evidence>
<feature type="domain" description="GST C-terminal" evidence="2">
    <location>
        <begin position="89"/>
        <end position="198"/>
    </location>
</feature>
<dbReference type="PANTHER" id="PTHR44051:SF21">
    <property type="entry name" value="GLUTATHIONE S-TRANSFERASE FAMILY PROTEIN"/>
    <property type="match status" value="1"/>
</dbReference>
<dbReference type="RefSeq" id="WP_076522230.1">
    <property type="nucleotide sequence ID" value="NZ_CP067140.1"/>
</dbReference>
<dbReference type="Proteomes" id="UP000186216">
    <property type="component" value="Unassembled WGS sequence"/>
</dbReference>
<evidence type="ECO:0000313" key="5">
    <source>
        <dbReference type="Proteomes" id="UP000186216"/>
    </source>
</evidence>